<reference evidence="5" key="1">
    <citation type="submission" date="2016-10" db="EMBL/GenBank/DDBJ databases">
        <authorList>
            <person name="Varghese N."/>
            <person name="Submissions S."/>
        </authorList>
    </citation>
    <scope>NUCLEOTIDE SEQUENCE [LARGE SCALE GENOMIC DNA]</scope>
    <source>
        <strain evidence="5">DSM 22951</strain>
    </source>
</reference>
<dbReference type="NCBIfam" id="TIGR01552">
    <property type="entry name" value="phd_fam"/>
    <property type="match status" value="1"/>
</dbReference>
<dbReference type="AlphaFoldDB" id="A0A2Y8ZTJ1"/>
<comment type="similarity">
    <text evidence="1 2">Belongs to the phD/YefM antitoxin family.</text>
</comment>
<dbReference type="Pfam" id="PF02604">
    <property type="entry name" value="PhdYeFM_antitox"/>
    <property type="match status" value="1"/>
</dbReference>
<evidence type="ECO:0000256" key="2">
    <source>
        <dbReference type="RuleBase" id="RU362080"/>
    </source>
</evidence>
<dbReference type="Gene3D" id="3.40.1620.10">
    <property type="entry name" value="YefM-like domain"/>
    <property type="match status" value="1"/>
</dbReference>
<protein>
    <recommendedName>
        <fullName evidence="2">Antitoxin</fullName>
    </recommendedName>
</protein>
<evidence type="ECO:0000313" key="4">
    <source>
        <dbReference type="EMBL" id="SSA35205.1"/>
    </source>
</evidence>
<name>A0A2Y8ZTJ1_9MICO</name>
<evidence type="ECO:0000313" key="5">
    <source>
        <dbReference type="Proteomes" id="UP000250028"/>
    </source>
</evidence>
<dbReference type="InterPro" id="IPR036165">
    <property type="entry name" value="YefM-like_sf"/>
</dbReference>
<dbReference type="EMBL" id="UESZ01000001">
    <property type="protein sequence ID" value="SSA35205.1"/>
    <property type="molecule type" value="Genomic_DNA"/>
</dbReference>
<evidence type="ECO:0000256" key="1">
    <source>
        <dbReference type="ARBA" id="ARBA00009981"/>
    </source>
</evidence>
<dbReference type="Proteomes" id="UP000250028">
    <property type="component" value="Unassembled WGS sequence"/>
</dbReference>
<dbReference type="RefSeq" id="WP_109686328.1">
    <property type="nucleotide sequence ID" value="NZ_QGDN01000001.1"/>
</dbReference>
<feature type="region of interest" description="Disordered" evidence="3">
    <location>
        <begin position="66"/>
        <end position="85"/>
    </location>
</feature>
<dbReference type="SUPFAM" id="SSF143120">
    <property type="entry name" value="YefM-like"/>
    <property type="match status" value="1"/>
</dbReference>
<accession>A0A2Y8ZTJ1</accession>
<organism evidence="4 5">
    <name type="scientific">Branchiibius hedensis</name>
    <dbReference type="NCBI Taxonomy" id="672460"/>
    <lineage>
        <taxon>Bacteria</taxon>
        <taxon>Bacillati</taxon>
        <taxon>Actinomycetota</taxon>
        <taxon>Actinomycetes</taxon>
        <taxon>Micrococcales</taxon>
        <taxon>Dermacoccaceae</taxon>
        <taxon>Branchiibius</taxon>
    </lineage>
</organism>
<gene>
    <name evidence="4" type="ORF">SAMN04489750_2555</name>
</gene>
<feature type="compositionally biased region" description="Acidic residues" evidence="3">
    <location>
        <begin position="73"/>
        <end position="85"/>
    </location>
</feature>
<comment type="function">
    <text evidence="2">Antitoxin component of a type II toxin-antitoxin (TA) system.</text>
</comment>
<sequence length="85" mass="9136">MSTVASRDLRNHTADVLRQVAEGTRVTITVNGKPVAEVGPVRASRPQFFAKADLVALLAAHQSDPQLSRDLDDLAGETTDELDPL</sequence>
<proteinExistence type="inferred from homology"/>
<dbReference type="InterPro" id="IPR006442">
    <property type="entry name" value="Antitoxin_Phd/YefM"/>
</dbReference>
<evidence type="ECO:0000256" key="3">
    <source>
        <dbReference type="SAM" id="MobiDB-lite"/>
    </source>
</evidence>
<keyword evidence="5" id="KW-1185">Reference proteome</keyword>
<dbReference type="OrthoDB" id="557859at2"/>